<accession>A0A286D048</accession>
<dbReference type="Proteomes" id="UP000219374">
    <property type="component" value="Unassembled WGS sequence"/>
</dbReference>
<organism evidence="2 3">
    <name type="scientific">Pseudoxanthomonas wuyuanensis</name>
    <dbReference type="NCBI Taxonomy" id="1073196"/>
    <lineage>
        <taxon>Bacteria</taxon>
        <taxon>Pseudomonadati</taxon>
        <taxon>Pseudomonadota</taxon>
        <taxon>Gammaproteobacteria</taxon>
        <taxon>Lysobacterales</taxon>
        <taxon>Lysobacteraceae</taxon>
        <taxon>Pseudoxanthomonas</taxon>
    </lineage>
</organism>
<sequence length="398" mass="43544">MKPVSALTLALLALPACAAAQDAGSAAAHGSIWPPKYTFGNGTELAATGNFGYDFNAFSGNGYGNAALDDDHDWRRREFGLTLKRKGVYDFVAVFDFQPKTWSDVALRLESKALLGRDAGRFRIGQMKLPLGFEGNTSTRNGSLMENSLPTQAFYQGRRIGVDWAFERPRYLLNAGYYGQDLQGNNNGSTAAARAAWIPFNAAGQVLHLGVSASEERPESEINGLGVRVLPSVRWRAKPEASLTAVRLVDSGTLTQVDRIRRSGLEALWIRGPYSLQGEYLRQRTQRDAGLPSYSADGFYLFGSWLLTGGSRPYSGGNVGNPKPAGKHGALELLARYSSIDLDSDGIAGGRQRNWTLGANWYLHQNFKFQANYVRVDAERGQASADPHAFELRGQFSF</sequence>
<dbReference type="OrthoDB" id="9807854at2"/>
<dbReference type="Gene3D" id="2.40.160.10">
    <property type="entry name" value="Porin"/>
    <property type="match status" value="1"/>
</dbReference>
<gene>
    <name evidence="2" type="ORF">SAMN06296416_1011001</name>
</gene>
<name>A0A286D048_9GAMM</name>
<keyword evidence="1" id="KW-0732">Signal</keyword>
<reference evidence="2 3" key="1">
    <citation type="submission" date="2017-09" db="EMBL/GenBank/DDBJ databases">
        <authorList>
            <person name="Ehlers B."/>
            <person name="Leendertz F.H."/>
        </authorList>
    </citation>
    <scope>NUCLEOTIDE SEQUENCE [LARGE SCALE GENOMIC DNA]</scope>
    <source>
        <strain evidence="2 3">CGMCC 1.10978</strain>
    </source>
</reference>
<protein>
    <submittedName>
        <fullName evidence="2">Phosphate-selective porin OprO and OprP</fullName>
    </submittedName>
</protein>
<evidence type="ECO:0000256" key="1">
    <source>
        <dbReference type="SAM" id="SignalP"/>
    </source>
</evidence>
<dbReference type="AlphaFoldDB" id="A0A286D048"/>
<evidence type="ECO:0000313" key="3">
    <source>
        <dbReference type="Proteomes" id="UP000219374"/>
    </source>
</evidence>
<proteinExistence type="predicted"/>
<dbReference type="EMBL" id="OCND01000001">
    <property type="protein sequence ID" value="SOD52040.1"/>
    <property type="molecule type" value="Genomic_DNA"/>
</dbReference>
<keyword evidence="3" id="KW-1185">Reference proteome</keyword>
<evidence type="ECO:0000313" key="2">
    <source>
        <dbReference type="EMBL" id="SOD52040.1"/>
    </source>
</evidence>
<dbReference type="InterPro" id="IPR010870">
    <property type="entry name" value="Porin_O/P"/>
</dbReference>
<dbReference type="Pfam" id="PF07396">
    <property type="entry name" value="Porin_O_P"/>
    <property type="match status" value="1"/>
</dbReference>
<dbReference type="SUPFAM" id="SSF56935">
    <property type="entry name" value="Porins"/>
    <property type="match status" value="1"/>
</dbReference>
<feature type="chain" id="PRO_5013239142" evidence="1">
    <location>
        <begin position="19"/>
        <end position="398"/>
    </location>
</feature>
<dbReference type="RefSeq" id="WP_097120714.1">
    <property type="nucleotide sequence ID" value="NZ_OCND01000001.1"/>
</dbReference>
<dbReference type="InterPro" id="IPR023614">
    <property type="entry name" value="Porin_dom_sf"/>
</dbReference>
<feature type="signal peptide" evidence="1">
    <location>
        <begin position="1"/>
        <end position="18"/>
    </location>
</feature>